<reference evidence="3" key="1">
    <citation type="submission" date="2016-04" db="EMBL/GenBank/DDBJ databases">
        <authorList>
            <person name="Zhang B."/>
        </authorList>
    </citation>
    <scope>NUCLEOTIDE SEQUENCE [LARGE SCALE GENOMIC DNA]</scope>
    <source>
        <strain evidence="3">S10</strain>
    </source>
</reference>
<feature type="region of interest" description="Disordered" evidence="1">
    <location>
        <begin position="36"/>
        <end position="68"/>
    </location>
</feature>
<dbReference type="KEGG" id="stsi:A4E84_21490"/>
<evidence type="ECO:0000313" key="3">
    <source>
        <dbReference type="Proteomes" id="UP000076096"/>
    </source>
</evidence>
<keyword evidence="3" id="KW-1185">Reference proteome</keyword>
<sequence length="68" mass="7480">MAVVTCEMDHPFGLSMVERHGGKVDLAALLEHTRDLHPREAALHETQRHTSSGADTGRASAARERHQP</sequence>
<evidence type="ECO:0000313" key="2">
    <source>
        <dbReference type="EMBL" id="AMW11846.1"/>
    </source>
</evidence>
<accession>A0A143C2X3</accession>
<dbReference type="EMBL" id="CP015098">
    <property type="protein sequence ID" value="AMW11846.1"/>
    <property type="molecule type" value="Genomic_DNA"/>
</dbReference>
<dbReference type="STRING" id="1783515.A4E84_21490"/>
<gene>
    <name evidence="2" type="ORF">A4E84_21490</name>
</gene>
<name>A0A143C2X3_9ACTN</name>
<protein>
    <submittedName>
        <fullName evidence="2">Uncharacterized protein</fullName>
    </submittedName>
</protein>
<organism evidence="2 3">
    <name type="scientific">Streptomyces qaidamensis</name>
    <dbReference type="NCBI Taxonomy" id="1783515"/>
    <lineage>
        <taxon>Bacteria</taxon>
        <taxon>Bacillati</taxon>
        <taxon>Actinomycetota</taxon>
        <taxon>Actinomycetes</taxon>
        <taxon>Kitasatosporales</taxon>
        <taxon>Streptomycetaceae</taxon>
        <taxon>Streptomyces</taxon>
        <taxon>Streptomyces aurantiacus group</taxon>
    </lineage>
</organism>
<dbReference type="AlphaFoldDB" id="A0A143C2X3"/>
<feature type="compositionally biased region" description="Basic and acidic residues" evidence="1">
    <location>
        <begin position="36"/>
        <end position="48"/>
    </location>
</feature>
<dbReference type="Proteomes" id="UP000076096">
    <property type="component" value="Chromosome"/>
</dbReference>
<proteinExistence type="predicted"/>
<evidence type="ECO:0000256" key="1">
    <source>
        <dbReference type="SAM" id="MobiDB-lite"/>
    </source>
</evidence>